<keyword evidence="1" id="KW-0808">Transferase</keyword>
<sequence length="56" mass="6362">MRTYFVLQLACEHRIIKPNESGSCSHFLPHYLSDKLATSLVEEAITLALVPFNPME</sequence>
<keyword evidence="1" id="KW-0418">Kinase</keyword>
<name>A0A2P2J9G7_RHIMU</name>
<dbReference type="GO" id="GO:0016301">
    <property type="term" value="F:kinase activity"/>
    <property type="evidence" value="ECO:0007669"/>
    <property type="project" value="UniProtKB-KW"/>
</dbReference>
<accession>A0A2P2J9G7</accession>
<dbReference type="AlphaFoldDB" id="A0A2P2J9G7"/>
<dbReference type="EMBL" id="GGEC01009651">
    <property type="protein sequence ID" value="MBW90134.1"/>
    <property type="molecule type" value="Transcribed_RNA"/>
</dbReference>
<evidence type="ECO:0000313" key="1">
    <source>
        <dbReference type="EMBL" id="MBW90135.1"/>
    </source>
</evidence>
<proteinExistence type="predicted"/>
<organism evidence="1">
    <name type="scientific">Rhizophora mucronata</name>
    <name type="common">Asiatic mangrove</name>
    <dbReference type="NCBI Taxonomy" id="61149"/>
    <lineage>
        <taxon>Eukaryota</taxon>
        <taxon>Viridiplantae</taxon>
        <taxon>Streptophyta</taxon>
        <taxon>Embryophyta</taxon>
        <taxon>Tracheophyta</taxon>
        <taxon>Spermatophyta</taxon>
        <taxon>Magnoliopsida</taxon>
        <taxon>eudicotyledons</taxon>
        <taxon>Gunneridae</taxon>
        <taxon>Pentapetalae</taxon>
        <taxon>rosids</taxon>
        <taxon>fabids</taxon>
        <taxon>Malpighiales</taxon>
        <taxon>Rhizophoraceae</taxon>
        <taxon>Rhizophora</taxon>
    </lineage>
</organism>
<protein>
    <submittedName>
        <fullName evidence="1">Serine/threonine-protein kinase AFC2 isoform X2</fullName>
    </submittedName>
</protein>
<reference evidence="1" key="1">
    <citation type="submission" date="2018-02" db="EMBL/GenBank/DDBJ databases">
        <title>Rhizophora mucronata_Transcriptome.</title>
        <authorList>
            <person name="Meera S.P."/>
            <person name="Sreeshan A."/>
            <person name="Augustine A."/>
        </authorList>
    </citation>
    <scope>NUCLEOTIDE SEQUENCE</scope>
    <source>
        <tissue evidence="1">Leaf</tissue>
    </source>
</reference>
<dbReference type="EMBL" id="GGEC01009652">
    <property type="protein sequence ID" value="MBW90135.1"/>
    <property type="molecule type" value="Transcribed_RNA"/>
</dbReference>